<dbReference type="InterPro" id="IPR000182">
    <property type="entry name" value="GNAT_dom"/>
</dbReference>
<dbReference type="PANTHER" id="PTHR43420">
    <property type="entry name" value="ACETYLTRANSFERASE"/>
    <property type="match status" value="1"/>
</dbReference>
<dbReference type="STRING" id="1236976.JCM16418_1790"/>
<gene>
    <name evidence="4" type="ORF">JCM16418_1790</name>
</gene>
<dbReference type="CDD" id="cd04301">
    <property type="entry name" value="NAT_SF"/>
    <property type="match status" value="1"/>
</dbReference>
<proteinExistence type="predicted"/>
<sequence>MEIVIRKFSTFTIPELTRLWNEGFTGYFFNMDMNEDTFIQRAADLQLSLELSIAACINGRPVGFVMNGVRMMNGRLTGWNGGTGIIPEYRNKGIGRQLIGASQHIYKEQGAVTALLEAVLENDPAIALYEKLGYSIIDRLTYYEQQQSQVLSFSKQVSKKYHLTHGISHDLQCVEFKDVQVPWRSHWASIKDGESYIAWDEKGRAVGYALYKRSFNEQGVHYMTTLKQCMAIAGNEDEEDIIRYLLSEVYGSPDQVLIRKTVHMMHSQPILIRSLEQMGFVPSSNLVHMRCDL</sequence>
<dbReference type="OrthoDB" id="4228396at2"/>
<dbReference type="PROSITE" id="PS51186">
    <property type="entry name" value="GNAT"/>
    <property type="match status" value="1"/>
</dbReference>
<evidence type="ECO:0000313" key="4">
    <source>
        <dbReference type="EMBL" id="GAF07762.1"/>
    </source>
</evidence>
<comment type="caution">
    <text evidence="4">The sequence shown here is derived from an EMBL/GenBank/DDBJ whole genome shotgun (WGS) entry which is preliminary data.</text>
</comment>
<dbReference type="Pfam" id="PF00583">
    <property type="entry name" value="Acetyltransf_1"/>
    <property type="match status" value="1"/>
</dbReference>
<accession>W7YH29</accession>
<dbReference type="Proteomes" id="UP000019364">
    <property type="component" value="Unassembled WGS sequence"/>
</dbReference>
<dbReference type="eggNOG" id="COG0456">
    <property type="taxonomic scope" value="Bacteria"/>
</dbReference>
<evidence type="ECO:0000256" key="2">
    <source>
        <dbReference type="ARBA" id="ARBA00023315"/>
    </source>
</evidence>
<dbReference type="Gene3D" id="3.40.630.30">
    <property type="match status" value="1"/>
</dbReference>
<evidence type="ECO:0000313" key="5">
    <source>
        <dbReference type="Proteomes" id="UP000019364"/>
    </source>
</evidence>
<keyword evidence="1" id="KW-0808">Transferase</keyword>
<dbReference type="EMBL" id="BAVZ01000004">
    <property type="protein sequence ID" value="GAF07762.1"/>
    <property type="molecule type" value="Genomic_DNA"/>
</dbReference>
<organism evidence="4 5">
    <name type="scientific">Paenibacillus pini JCM 16418</name>
    <dbReference type="NCBI Taxonomy" id="1236976"/>
    <lineage>
        <taxon>Bacteria</taxon>
        <taxon>Bacillati</taxon>
        <taxon>Bacillota</taxon>
        <taxon>Bacilli</taxon>
        <taxon>Bacillales</taxon>
        <taxon>Paenibacillaceae</taxon>
        <taxon>Paenibacillus</taxon>
    </lineage>
</organism>
<dbReference type="SUPFAM" id="SSF55729">
    <property type="entry name" value="Acyl-CoA N-acyltransferases (Nat)"/>
    <property type="match status" value="1"/>
</dbReference>
<name>W7YH29_9BACL</name>
<protein>
    <recommendedName>
        <fullName evidence="3">N-acetyltransferase domain-containing protein</fullName>
    </recommendedName>
</protein>
<feature type="domain" description="N-acetyltransferase" evidence="3">
    <location>
        <begin position="3"/>
        <end position="158"/>
    </location>
</feature>
<evidence type="ECO:0000259" key="3">
    <source>
        <dbReference type="PROSITE" id="PS51186"/>
    </source>
</evidence>
<reference evidence="4 5" key="1">
    <citation type="journal article" date="2014" name="Genome Announc.">
        <title>Draft Genome Sequence of Paenibacillus pini JCM 16418T, Isolated from the Rhizosphere of Pine Tree.</title>
        <authorList>
            <person name="Yuki M."/>
            <person name="Oshima K."/>
            <person name="Suda W."/>
            <person name="Oshida Y."/>
            <person name="Kitamura K."/>
            <person name="Iida Y."/>
            <person name="Hattori M."/>
            <person name="Ohkuma M."/>
        </authorList>
    </citation>
    <scope>NUCLEOTIDE SEQUENCE [LARGE SCALE GENOMIC DNA]</scope>
    <source>
        <strain evidence="4 5">JCM 16418</strain>
    </source>
</reference>
<keyword evidence="5" id="KW-1185">Reference proteome</keyword>
<dbReference type="InterPro" id="IPR016181">
    <property type="entry name" value="Acyl_CoA_acyltransferase"/>
</dbReference>
<dbReference type="GO" id="GO:0016747">
    <property type="term" value="F:acyltransferase activity, transferring groups other than amino-acyl groups"/>
    <property type="evidence" value="ECO:0007669"/>
    <property type="project" value="InterPro"/>
</dbReference>
<dbReference type="InterPro" id="IPR050680">
    <property type="entry name" value="YpeA/RimI_acetyltransf"/>
</dbReference>
<keyword evidence="2" id="KW-0012">Acyltransferase</keyword>
<dbReference type="RefSeq" id="WP_036647496.1">
    <property type="nucleotide sequence ID" value="NZ_BAVZ01000004.1"/>
</dbReference>
<evidence type="ECO:0000256" key="1">
    <source>
        <dbReference type="ARBA" id="ARBA00022679"/>
    </source>
</evidence>
<dbReference type="AlphaFoldDB" id="W7YH29"/>